<dbReference type="HOGENOM" id="CLU_815580_0_0_11"/>
<evidence type="ECO:0008006" key="4">
    <source>
        <dbReference type="Google" id="ProtNLM"/>
    </source>
</evidence>
<dbReference type="OrthoDB" id="3328101at2"/>
<dbReference type="GO" id="GO:0016779">
    <property type="term" value="F:nucleotidyltransferase activity"/>
    <property type="evidence" value="ECO:0007669"/>
    <property type="project" value="InterPro"/>
</dbReference>
<dbReference type="Pfam" id="PF18144">
    <property type="entry name" value="SMODS"/>
    <property type="match status" value="1"/>
</dbReference>
<dbReference type="AlphaFoldDB" id="K0JYQ6"/>
<name>K0JYQ6_SACES</name>
<dbReference type="STRING" id="1179773.BN6_20460"/>
<accession>K0JYQ6</accession>
<dbReference type="CDD" id="cd05400">
    <property type="entry name" value="NT_2-5OAS_ClassI-CCAase"/>
    <property type="match status" value="1"/>
</dbReference>
<dbReference type="BioCyc" id="SESP1179773:BN6_RS10030-MONOMER"/>
<dbReference type="InterPro" id="IPR006116">
    <property type="entry name" value="NT_2-5OAS_ClassI-CCAase"/>
</dbReference>
<protein>
    <recommendedName>
        <fullName evidence="4">Nucleotidyltransferase</fullName>
    </recommendedName>
</protein>
<dbReference type="GO" id="GO:0051607">
    <property type="term" value="P:defense response to virus"/>
    <property type="evidence" value="ECO:0007669"/>
    <property type="project" value="UniProtKB-KW"/>
</dbReference>
<dbReference type="RefSeq" id="WP_015099481.1">
    <property type="nucleotide sequence ID" value="NC_019673.1"/>
</dbReference>
<dbReference type="PATRIC" id="fig|1179773.3.peg.2048"/>
<dbReference type="InterPro" id="IPR043519">
    <property type="entry name" value="NT_sf"/>
</dbReference>
<reference evidence="2 3" key="1">
    <citation type="journal article" date="2012" name="BMC Genomics">
        <title>Complete genome sequence of Saccharothrix espanaensis DSM 44229T and comparison to the other completely sequenced Pseudonocardiaceae.</title>
        <authorList>
            <person name="Strobel T."/>
            <person name="Al-Dilaimi A."/>
            <person name="Blom J."/>
            <person name="Gessner A."/>
            <person name="Kalinowski J."/>
            <person name="Luzhetska M."/>
            <person name="Puhler A."/>
            <person name="Szczepanowski R."/>
            <person name="Bechthold A."/>
            <person name="Ruckert C."/>
        </authorList>
    </citation>
    <scope>NUCLEOTIDE SEQUENCE [LARGE SCALE GENOMIC DNA]</scope>
    <source>
        <strain evidence="3">ATCC 51144 / DSM 44229 / JCM 9112 / NBRC 15066 / NRRL 15764</strain>
    </source>
</reference>
<dbReference type="SUPFAM" id="SSF81301">
    <property type="entry name" value="Nucleotidyltransferase"/>
    <property type="match status" value="1"/>
</dbReference>
<sequence length="365" mass="40497">MTTTLDAEFTQAVTNVTVNDKKLELAIAAHTEIRDLLNADEELRRWGISPYLIGSYGRQTARYPGKDVDVFLRFTNLSARHDPAKIYAAVERVLIAEYGSKDDDSEGRVTRQARSLKIDFPDPEEPAPYGATSFFDTSFSVDAVPAVPWQGHWGIPNRDRKQWNKEENQRWIKTDPIQFDKNTDALSVASWSPQVGSRNAYRPVVRLLRQVRHTHLRTQRPGGLFVEVAAFHVWQAQLVTGSTWAELLTSTLEQVAGQFTEYEQTGLPDPVFGTPMKPEVGFGLWTAAASYFSELAQQGREALDADPCRAAKIWRSVLGSNERGEVLILPDGCDANGFPLSAISAVTAVGSDQPRGFASDAGNRD</sequence>
<evidence type="ECO:0000313" key="3">
    <source>
        <dbReference type="Proteomes" id="UP000006281"/>
    </source>
</evidence>
<proteinExistence type="predicted"/>
<keyword evidence="1" id="KW-0051">Antiviral defense</keyword>
<gene>
    <name evidence="2" type="ordered locus">BN6_20460</name>
</gene>
<dbReference type="KEGG" id="sesp:BN6_20460"/>
<dbReference type="EMBL" id="HE804045">
    <property type="protein sequence ID" value="CCH29368.1"/>
    <property type="molecule type" value="Genomic_DNA"/>
</dbReference>
<evidence type="ECO:0000256" key="1">
    <source>
        <dbReference type="ARBA" id="ARBA00023118"/>
    </source>
</evidence>
<organism evidence="2 3">
    <name type="scientific">Saccharothrix espanaensis (strain ATCC 51144 / DSM 44229 / JCM 9112 / NBRC 15066 / NRRL 15764)</name>
    <dbReference type="NCBI Taxonomy" id="1179773"/>
    <lineage>
        <taxon>Bacteria</taxon>
        <taxon>Bacillati</taxon>
        <taxon>Actinomycetota</taxon>
        <taxon>Actinomycetes</taxon>
        <taxon>Pseudonocardiales</taxon>
        <taxon>Pseudonocardiaceae</taxon>
        <taxon>Saccharothrix</taxon>
    </lineage>
</organism>
<dbReference type="Proteomes" id="UP000006281">
    <property type="component" value="Chromosome"/>
</dbReference>
<dbReference type="eggNOG" id="COG1746">
    <property type="taxonomic scope" value="Bacteria"/>
</dbReference>
<evidence type="ECO:0000313" key="2">
    <source>
        <dbReference type="EMBL" id="CCH29368.1"/>
    </source>
</evidence>
<keyword evidence="3" id="KW-1185">Reference proteome</keyword>